<feature type="compositionally biased region" description="Basic and acidic residues" evidence="3">
    <location>
        <begin position="791"/>
        <end position="808"/>
    </location>
</feature>
<feature type="domain" description="SET" evidence="4">
    <location>
        <begin position="996"/>
        <end position="1127"/>
    </location>
</feature>
<dbReference type="InterPro" id="IPR007728">
    <property type="entry name" value="Pre-SET_dom"/>
</dbReference>
<proteinExistence type="predicted"/>
<dbReference type="GO" id="GO:0005634">
    <property type="term" value="C:nucleus"/>
    <property type="evidence" value="ECO:0007669"/>
    <property type="project" value="InterPro"/>
</dbReference>
<evidence type="ECO:0008006" key="8">
    <source>
        <dbReference type="Google" id="ProtNLM"/>
    </source>
</evidence>
<comment type="caution">
    <text evidence="6">The sequence shown here is derived from an EMBL/GenBank/DDBJ whole genome shotgun (WGS) entry which is preliminary data.</text>
</comment>
<dbReference type="PROSITE" id="PS51580">
    <property type="entry name" value="SAM_MT43_3"/>
    <property type="match status" value="1"/>
</dbReference>
<dbReference type="GO" id="GO:0005694">
    <property type="term" value="C:chromosome"/>
    <property type="evidence" value="ECO:0007669"/>
    <property type="project" value="UniProtKB-SubCell"/>
</dbReference>
<dbReference type="InterPro" id="IPR018848">
    <property type="entry name" value="WIYLD_domain"/>
</dbReference>
<dbReference type="InterPro" id="IPR043017">
    <property type="entry name" value="WIYLD_dom_sf"/>
</dbReference>
<evidence type="ECO:0000313" key="7">
    <source>
        <dbReference type="Proteomes" id="UP000824469"/>
    </source>
</evidence>
<keyword evidence="7" id="KW-1185">Reference proteome</keyword>
<gene>
    <name evidence="6" type="ORF">KI387_001682</name>
</gene>
<dbReference type="PROSITE" id="PS50280">
    <property type="entry name" value="SET"/>
    <property type="match status" value="1"/>
</dbReference>
<dbReference type="PANTHER" id="PTHR46450">
    <property type="entry name" value="INACTIVE HISTONE-LYSINE N-METHYLTRANSFERASE SUVR1-RELATED"/>
    <property type="match status" value="1"/>
</dbReference>
<evidence type="ECO:0000256" key="2">
    <source>
        <dbReference type="ARBA" id="ARBA00022454"/>
    </source>
</evidence>
<dbReference type="Pfam" id="PF00856">
    <property type="entry name" value="SET"/>
    <property type="match status" value="1"/>
</dbReference>
<dbReference type="InterPro" id="IPR001214">
    <property type="entry name" value="SET_dom"/>
</dbReference>
<dbReference type="OMA" id="AEAYMEM"/>
<sequence length="1127" mass="126616">MEEMTKLAKKGGVNVVERRMRMGCNRMEKLWSVNGERFLSTLNVKCEDVLKDVTIESGKREKREWTGGVVDYGGVERVKKGGMMIYEKMKAQRMRMDEVKVKKQDMKRMEGSGMKDDGSKKGENGGKEYNCKGEMVLKRDRLKFGVSVGGPPHDDLTKVLGGSWDEVMDGEDGEVDVINYEEVEVMVDVGGDVIVFVVVPVSFNSNPSSSFRSPCHLKMANERFNRALRAMRAIGLTSSAVSPVLKHLLRLYDNGWELIEAEHYRVLADAVFEYDGKEQDDDDDDDDELEEQRKKTKRKRKNCKNVVDSDSEGEAGEEKDEGEVQNEHEYVPPLTRARSVVITRVVHQEKERGGGSSLEPVLVEEKRTQFDIDDSSPTTSSSRRRCPPVKKKIKLEPEPEPEAGREMELVDVKGKGKEIVGHQYSHPNEDERGKGIVHEAPISMAPPLSLPAPAPAPLALPPPPPPSLAPAPAPPPFVLKKPKIEAVDEEMDPTSGITCFGTPIVEDKSMSTEFECESEGGFPASAVKKQNEHQGCDSNRLGMVSAAAVNMPSNPNQNAQNGCDSEGLQRNDEAYEVQGSSQHCYNGLGAIADAYMEIDDDEDLSYEFLSERPETQLSVINHKANVPCLERPFLRYDNDLKGSGHMQLCVEYNNGIEESLSDHMQPLECNNDCEKSGHELACLEYNKSLHVSGNRQTNSDYNTGGTETDIPQLLCTDRVLKMVEVQTLQNLKILVPNFPPTKLMEKLCQQFLKTRKSQICIESHTQAVSVATNLLLPNDKVKIRRSPRINQENRETPVAGKGDDHADSKNNAARCTTLISLEPCRLDVDSSRSMHDWKDISRGEEIFLIPIVNEISSENSPPPFQYIQKSIVYQNAYVNFSLARIGDDDCCSGCSGNCLESPITCACARETGGEYAYTRDGTLKKEFIEDAMSLHLKPKPHHYFHCKDCPIERIKNECKPDPCKGHLIRKFIKECWSKCGCNKKCGNRVVQRGITHKLQVFFTPEGKGWGVRTLEEIPRGAFLCEYVGEILTNTELYNRNNERMGDEKHHYPVLLDADWCSEGVLKDEEALCLDATHYGNVARFINHRCYDANLMEIPVEVESPDRHYYHLAFFTTRKVEALEELTW</sequence>
<evidence type="ECO:0000313" key="6">
    <source>
        <dbReference type="EMBL" id="KAH9329574.1"/>
    </source>
</evidence>
<dbReference type="Gene3D" id="2.170.270.10">
    <property type="entry name" value="SET domain"/>
    <property type="match status" value="1"/>
</dbReference>
<protein>
    <recommendedName>
        <fullName evidence="8">SET domain-containing protein</fullName>
    </recommendedName>
</protein>
<feature type="compositionally biased region" description="Basic and acidic residues" evidence="3">
    <location>
        <begin position="394"/>
        <end position="410"/>
    </location>
</feature>
<feature type="region of interest" description="Disordered" evidence="3">
    <location>
        <begin position="276"/>
        <end position="332"/>
    </location>
</feature>
<evidence type="ECO:0000259" key="5">
    <source>
        <dbReference type="PROSITE" id="PS50867"/>
    </source>
</evidence>
<feature type="region of interest" description="Disordered" evidence="3">
    <location>
        <begin position="455"/>
        <end position="476"/>
    </location>
</feature>
<dbReference type="GO" id="GO:0008270">
    <property type="term" value="F:zinc ion binding"/>
    <property type="evidence" value="ECO:0007669"/>
    <property type="project" value="InterPro"/>
</dbReference>
<dbReference type="SUPFAM" id="SSF82199">
    <property type="entry name" value="SET domain"/>
    <property type="match status" value="1"/>
</dbReference>
<dbReference type="PANTHER" id="PTHR46450:SF24">
    <property type="entry name" value="HISTONE-LYSINE N-METHYLTRANSFERASE SUVR4"/>
    <property type="match status" value="1"/>
</dbReference>
<dbReference type="Gene3D" id="1.10.8.850">
    <property type="entry name" value="Histone-lysine N methyltransferase , C-terminal domain-like"/>
    <property type="match status" value="1"/>
</dbReference>
<reference evidence="6 7" key="1">
    <citation type="journal article" date="2021" name="Nat. Plants">
        <title>The Taxus genome provides insights into paclitaxel biosynthesis.</title>
        <authorList>
            <person name="Xiong X."/>
            <person name="Gou J."/>
            <person name="Liao Q."/>
            <person name="Li Y."/>
            <person name="Zhou Q."/>
            <person name="Bi G."/>
            <person name="Li C."/>
            <person name="Du R."/>
            <person name="Wang X."/>
            <person name="Sun T."/>
            <person name="Guo L."/>
            <person name="Liang H."/>
            <person name="Lu P."/>
            <person name="Wu Y."/>
            <person name="Zhang Z."/>
            <person name="Ro D.K."/>
            <person name="Shang Y."/>
            <person name="Huang S."/>
            <person name="Yan J."/>
        </authorList>
    </citation>
    <scope>NUCLEOTIDE SEQUENCE [LARGE SCALE GENOMIC DNA]</scope>
    <source>
        <strain evidence="6">Ta-2019</strain>
    </source>
</reference>
<dbReference type="Pfam" id="PF05033">
    <property type="entry name" value="Pre-SET"/>
    <property type="match status" value="1"/>
</dbReference>
<evidence type="ECO:0000259" key="4">
    <source>
        <dbReference type="PROSITE" id="PS50280"/>
    </source>
</evidence>
<dbReference type="CDD" id="cd10538">
    <property type="entry name" value="SET_SETDB-like"/>
    <property type="match status" value="1"/>
</dbReference>
<dbReference type="Pfam" id="PF10440">
    <property type="entry name" value="WIYLD"/>
    <property type="match status" value="1"/>
</dbReference>
<feature type="region of interest" description="Disordered" evidence="3">
    <location>
        <begin position="97"/>
        <end position="127"/>
    </location>
</feature>
<dbReference type="InterPro" id="IPR046341">
    <property type="entry name" value="SET_dom_sf"/>
</dbReference>
<dbReference type="SMART" id="SM00468">
    <property type="entry name" value="PreSET"/>
    <property type="match status" value="1"/>
</dbReference>
<keyword evidence="2" id="KW-0158">Chromosome</keyword>
<feature type="domain" description="Pre-SET" evidence="5">
    <location>
        <begin position="894"/>
        <end position="993"/>
    </location>
</feature>
<dbReference type="Proteomes" id="UP000824469">
    <property type="component" value="Unassembled WGS sequence"/>
</dbReference>
<name>A0AA38GTN8_TAXCH</name>
<comment type="subcellular location">
    <subcellularLocation>
        <location evidence="1">Chromosome</location>
    </subcellularLocation>
</comment>
<feature type="compositionally biased region" description="Basic residues" evidence="3">
    <location>
        <begin position="382"/>
        <end position="393"/>
    </location>
</feature>
<feature type="region of interest" description="Disordered" evidence="3">
    <location>
        <begin position="788"/>
        <end position="808"/>
    </location>
</feature>
<organism evidence="6 7">
    <name type="scientific">Taxus chinensis</name>
    <name type="common">Chinese yew</name>
    <name type="synonym">Taxus wallichiana var. chinensis</name>
    <dbReference type="NCBI Taxonomy" id="29808"/>
    <lineage>
        <taxon>Eukaryota</taxon>
        <taxon>Viridiplantae</taxon>
        <taxon>Streptophyta</taxon>
        <taxon>Embryophyta</taxon>
        <taxon>Tracheophyta</taxon>
        <taxon>Spermatophyta</taxon>
        <taxon>Pinopsida</taxon>
        <taxon>Pinidae</taxon>
        <taxon>Conifers II</taxon>
        <taxon>Cupressales</taxon>
        <taxon>Taxaceae</taxon>
        <taxon>Taxus</taxon>
    </lineage>
</organism>
<feature type="compositionally biased region" description="Acidic residues" evidence="3">
    <location>
        <begin position="309"/>
        <end position="324"/>
    </location>
</feature>
<dbReference type="SMART" id="SM00317">
    <property type="entry name" value="SET"/>
    <property type="match status" value="1"/>
</dbReference>
<accession>A0AA38GTN8</accession>
<feature type="compositionally biased region" description="Basic residues" evidence="3">
    <location>
        <begin position="294"/>
        <end position="303"/>
    </location>
</feature>
<dbReference type="GO" id="GO:0042054">
    <property type="term" value="F:histone methyltransferase activity"/>
    <property type="evidence" value="ECO:0007669"/>
    <property type="project" value="InterPro"/>
</dbReference>
<dbReference type="InterPro" id="IPR025776">
    <property type="entry name" value="SUVR4/1/2"/>
</dbReference>
<feature type="compositionally biased region" description="Acidic residues" evidence="3">
    <location>
        <begin position="278"/>
        <end position="290"/>
    </location>
</feature>
<feature type="region of interest" description="Disordered" evidence="3">
    <location>
        <begin position="367"/>
        <end position="410"/>
    </location>
</feature>
<feature type="non-terminal residue" evidence="6">
    <location>
        <position position="1127"/>
    </location>
</feature>
<evidence type="ECO:0000256" key="3">
    <source>
        <dbReference type="SAM" id="MobiDB-lite"/>
    </source>
</evidence>
<dbReference type="EMBL" id="JAHRHJ020000001">
    <property type="protein sequence ID" value="KAH9329574.1"/>
    <property type="molecule type" value="Genomic_DNA"/>
</dbReference>
<dbReference type="AlphaFoldDB" id="A0AA38GTN8"/>
<evidence type="ECO:0000256" key="1">
    <source>
        <dbReference type="ARBA" id="ARBA00004286"/>
    </source>
</evidence>
<dbReference type="PROSITE" id="PS50867">
    <property type="entry name" value="PRE_SET"/>
    <property type="match status" value="1"/>
</dbReference>